<protein>
    <recommendedName>
        <fullName evidence="3">Nidogen G2 beta-barrel domain-containing protein</fullName>
    </recommendedName>
</protein>
<proteinExistence type="predicted"/>
<feature type="non-terminal residue" evidence="1">
    <location>
        <position position="1"/>
    </location>
</feature>
<keyword evidence="2" id="KW-1185">Reference proteome</keyword>
<gene>
    <name evidence="1" type="ORF">N333_10727</name>
</gene>
<evidence type="ECO:0000313" key="1">
    <source>
        <dbReference type="EMBL" id="KFQ51598.1"/>
    </source>
</evidence>
<evidence type="ECO:0000313" key="2">
    <source>
        <dbReference type="Proteomes" id="UP000053840"/>
    </source>
</evidence>
<feature type="non-terminal residue" evidence="1">
    <location>
        <position position="55"/>
    </location>
</feature>
<accession>A0A091S4H5</accession>
<evidence type="ECO:0008006" key="3">
    <source>
        <dbReference type="Google" id="ProtNLM"/>
    </source>
</evidence>
<organism evidence="1 2">
    <name type="scientific">Nestor notabilis</name>
    <name type="common">Kea</name>
    <dbReference type="NCBI Taxonomy" id="176057"/>
    <lineage>
        <taxon>Eukaryota</taxon>
        <taxon>Metazoa</taxon>
        <taxon>Chordata</taxon>
        <taxon>Craniata</taxon>
        <taxon>Vertebrata</taxon>
        <taxon>Euteleostomi</taxon>
        <taxon>Archelosauria</taxon>
        <taxon>Archosauria</taxon>
        <taxon>Dinosauria</taxon>
        <taxon>Saurischia</taxon>
        <taxon>Theropoda</taxon>
        <taxon>Coelurosauria</taxon>
        <taxon>Aves</taxon>
        <taxon>Neognathae</taxon>
        <taxon>Neoaves</taxon>
        <taxon>Telluraves</taxon>
        <taxon>Australaves</taxon>
        <taxon>Psittaciformes</taxon>
        <taxon>Psittacidae</taxon>
        <taxon>Nestor</taxon>
    </lineage>
</organism>
<reference evidence="1 2" key="1">
    <citation type="submission" date="2014-04" db="EMBL/GenBank/DDBJ databases">
        <title>Genome evolution of avian class.</title>
        <authorList>
            <person name="Zhang G."/>
            <person name="Li C."/>
        </authorList>
    </citation>
    <scope>NUCLEOTIDE SEQUENCE [LARGE SCALE GENOMIC DNA]</scope>
    <source>
        <strain evidence="1">BGI_N333</strain>
    </source>
</reference>
<name>A0A091S4H5_NESNO</name>
<dbReference type="Proteomes" id="UP000053840">
    <property type="component" value="Unassembled WGS sequence"/>
</dbReference>
<dbReference type="EMBL" id="KK942240">
    <property type="protein sequence ID" value="KFQ51598.1"/>
    <property type="molecule type" value="Genomic_DNA"/>
</dbReference>
<sequence>NGFKLKEGKFRPHVRKKFFKTRVVKYWNYLPRDMVYAPSLGTLKARLDVALGKLI</sequence>
<dbReference type="AlphaFoldDB" id="A0A091S4H5"/>